<protein>
    <submittedName>
        <fullName evidence="1">Uncharacterized protein</fullName>
    </submittedName>
</protein>
<dbReference type="RefSeq" id="WP_092729744.1">
    <property type="nucleotide sequence ID" value="NZ_FMXE01000011.1"/>
</dbReference>
<keyword evidence="2" id="KW-1185">Reference proteome</keyword>
<accession>A0A1G5XQU0</accession>
<name>A0A1G5XQU0_9BACT</name>
<dbReference type="Proteomes" id="UP000198756">
    <property type="component" value="Unassembled WGS sequence"/>
</dbReference>
<dbReference type="EMBL" id="FMXE01000011">
    <property type="protein sequence ID" value="SDA72702.1"/>
    <property type="molecule type" value="Genomic_DNA"/>
</dbReference>
<gene>
    <name evidence="1" type="ORF">SAMN03080617_01950</name>
</gene>
<reference evidence="2" key="1">
    <citation type="submission" date="2016-10" db="EMBL/GenBank/DDBJ databases">
        <authorList>
            <person name="Varghese N."/>
            <person name="Submissions S."/>
        </authorList>
    </citation>
    <scope>NUCLEOTIDE SEQUENCE [LARGE SCALE GENOMIC DNA]</scope>
    <source>
        <strain evidence="2">DSM 22703</strain>
    </source>
</reference>
<dbReference type="OrthoDB" id="9811314at2"/>
<organism evidence="1 2">
    <name type="scientific">Algoriphagus alkaliphilus</name>
    <dbReference type="NCBI Taxonomy" id="279824"/>
    <lineage>
        <taxon>Bacteria</taxon>
        <taxon>Pseudomonadati</taxon>
        <taxon>Bacteroidota</taxon>
        <taxon>Cytophagia</taxon>
        <taxon>Cytophagales</taxon>
        <taxon>Cyclobacteriaceae</taxon>
        <taxon>Algoriphagus</taxon>
    </lineage>
</organism>
<proteinExistence type="predicted"/>
<evidence type="ECO:0000313" key="1">
    <source>
        <dbReference type="EMBL" id="SDA72702.1"/>
    </source>
</evidence>
<evidence type="ECO:0000313" key="2">
    <source>
        <dbReference type="Proteomes" id="UP000198756"/>
    </source>
</evidence>
<sequence length="242" mass="26283">MKIKTLLVSAILIAGFQSKLLAEKGINNGDPIVIVENDPETVIANYIKAVGGEAKVKAIKNASMTAEANFQGQIIEIKTIADSENTRMMQSTAVGGNVMQKTLLVGGQAQMVMMGQVQELPEETAAMLKPQTYVFPEQFYDEMGFELEFLGTEEVDGQQANKIGITAPNGMVTNEFYSVESGLKLKTSSDATGEISYSDYQAVDGVLFPMMLTIKNPMLPVALEAKMISVKFNQTLSDSDFQ</sequence>
<dbReference type="STRING" id="279824.SAMN03080617_01950"/>
<dbReference type="AlphaFoldDB" id="A0A1G5XQU0"/>